<dbReference type="EMBL" id="CP012830">
    <property type="protein sequence ID" value="ALI04376.1"/>
    <property type="molecule type" value="Genomic_DNA"/>
</dbReference>
<organism evidence="1 2">
    <name type="scientific">Pseudomonas fluorescens</name>
    <dbReference type="NCBI Taxonomy" id="294"/>
    <lineage>
        <taxon>Bacteria</taxon>
        <taxon>Pseudomonadati</taxon>
        <taxon>Pseudomonadota</taxon>
        <taxon>Gammaproteobacteria</taxon>
        <taxon>Pseudomonadales</taxon>
        <taxon>Pseudomonadaceae</taxon>
        <taxon>Pseudomonas</taxon>
    </lineage>
</organism>
<dbReference type="Proteomes" id="UP000066487">
    <property type="component" value="Chromosome"/>
</dbReference>
<proteinExistence type="predicted"/>
<evidence type="ECO:0008006" key="3">
    <source>
        <dbReference type="Google" id="ProtNLM"/>
    </source>
</evidence>
<dbReference type="OrthoDB" id="8780007at2"/>
<reference evidence="2" key="1">
    <citation type="submission" date="2015-09" db="EMBL/GenBank/DDBJ databases">
        <title>Whole genome sequence of Pseudomonas fluorescens FW300-N2E3.</title>
        <authorList>
            <person name="Ray J."/>
            <person name="Melnyk R."/>
            <person name="Deutschbauer A."/>
        </authorList>
    </citation>
    <scope>NUCLEOTIDE SEQUENCE [LARGE SCALE GENOMIC DNA]</scope>
    <source>
        <strain evidence="2">FW300-N2E3</strain>
    </source>
</reference>
<accession>A0A0N9WM25</accession>
<evidence type="ECO:0000313" key="2">
    <source>
        <dbReference type="Proteomes" id="UP000066487"/>
    </source>
</evidence>
<evidence type="ECO:0000313" key="1">
    <source>
        <dbReference type="EMBL" id="ALI04376.1"/>
    </source>
</evidence>
<sequence>MKLFVGALALALLSGCTDSGPIKVGPDTYTISTRVPFGGPASAKGQALKEANVFCESQGREILLDHMQASECALHGGCGEAEIYFFCLAKGDPQLKRQKYSADPTQKIEIDQR</sequence>
<reference evidence="1 2" key="2">
    <citation type="journal article" date="2018" name="Nature">
        <title>Mutant phenotypes for thousands of bacterial genes of unknown function.</title>
        <authorList>
            <person name="Price M.N."/>
            <person name="Wetmore K.M."/>
            <person name="Waters R.J."/>
            <person name="Callaghan M."/>
            <person name="Ray J."/>
            <person name="Liu H."/>
            <person name="Kuehl J.V."/>
            <person name="Melnyk R.A."/>
            <person name="Lamson J.S."/>
            <person name="Suh Y."/>
            <person name="Carlson H.K."/>
            <person name="Esquivel Z."/>
            <person name="Sadeeshkumar H."/>
            <person name="Chakraborty R."/>
            <person name="Zane G.M."/>
            <person name="Rubin B.E."/>
            <person name="Wall J.D."/>
            <person name="Visel A."/>
            <person name="Bristow J."/>
            <person name="Blow M.J."/>
            <person name="Arkin A.P."/>
            <person name="Deutschbauer A.M."/>
        </authorList>
    </citation>
    <scope>NUCLEOTIDE SEQUENCE [LARGE SCALE GENOMIC DNA]</scope>
    <source>
        <strain evidence="1 2">FW300-N2E3</strain>
    </source>
</reference>
<dbReference type="RefSeq" id="WP_054597578.1">
    <property type="nucleotide sequence ID" value="NZ_CP012830.1"/>
</dbReference>
<dbReference type="AlphaFoldDB" id="A0A0N9WM25"/>
<name>A0A0N9WM25_PSEFL</name>
<gene>
    <name evidence="1" type="ORF">AO353_26160</name>
</gene>
<protein>
    <recommendedName>
        <fullName evidence="3">Lipoprotein</fullName>
    </recommendedName>
</protein>
<dbReference type="PROSITE" id="PS51257">
    <property type="entry name" value="PROKAR_LIPOPROTEIN"/>
    <property type="match status" value="1"/>
</dbReference>